<feature type="domain" description="Disease resistance protein winged helix" evidence="8">
    <location>
        <begin position="436"/>
        <end position="510"/>
    </location>
</feature>
<dbReference type="Pfam" id="PF00931">
    <property type="entry name" value="NB-ARC"/>
    <property type="match status" value="1"/>
</dbReference>
<dbReference type="Gene3D" id="3.40.50.300">
    <property type="entry name" value="P-loop containing nucleotide triphosphate hydrolases"/>
    <property type="match status" value="1"/>
</dbReference>
<evidence type="ECO:0000256" key="5">
    <source>
        <dbReference type="SAM" id="Coils"/>
    </source>
</evidence>
<feature type="domain" description="NB-ARC" evidence="6">
    <location>
        <begin position="175"/>
        <end position="354"/>
    </location>
</feature>
<dbReference type="Gene3D" id="1.20.5.4130">
    <property type="match status" value="1"/>
</dbReference>
<dbReference type="Pfam" id="PF23559">
    <property type="entry name" value="WHD_DRP"/>
    <property type="match status" value="1"/>
</dbReference>
<evidence type="ECO:0008006" key="12">
    <source>
        <dbReference type="Google" id="ProtNLM"/>
    </source>
</evidence>
<dbReference type="GO" id="GO:0006952">
    <property type="term" value="P:defense response"/>
    <property type="evidence" value="ECO:0007669"/>
    <property type="project" value="UniProtKB-KW"/>
</dbReference>
<feature type="domain" description="Disease resistance R13L4/SHOC-2-like LRR" evidence="9">
    <location>
        <begin position="599"/>
        <end position="945"/>
    </location>
</feature>
<dbReference type="Gene3D" id="1.10.8.430">
    <property type="entry name" value="Helical domain of apoptotic protease-activating factors"/>
    <property type="match status" value="1"/>
</dbReference>
<dbReference type="FunFam" id="1.10.10.10:FF:000322">
    <property type="entry name" value="Probable disease resistance protein At1g63360"/>
    <property type="match status" value="1"/>
</dbReference>
<dbReference type="InterPro" id="IPR055414">
    <property type="entry name" value="LRR_R13L4/SHOC2-like"/>
</dbReference>
<comment type="caution">
    <text evidence="10">The sequence shown here is derived from an EMBL/GenBank/DDBJ whole genome shotgun (WGS) entry which is preliminary data.</text>
</comment>
<evidence type="ECO:0000259" key="7">
    <source>
        <dbReference type="Pfam" id="PF18052"/>
    </source>
</evidence>
<dbReference type="GO" id="GO:0051707">
    <property type="term" value="P:response to other organism"/>
    <property type="evidence" value="ECO:0007669"/>
    <property type="project" value="UniProtKB-ARBA"/>
</dbReference>
<keyword evidence="5" id="KW-0175">Coiled coil</keyword>
<evidence type="ECO:0000313" key="11">
    <source>
        <dbReference type="Proteomes" id="UP001345219"/>
    </source>
</evidence>
<evidence type="ECO:0000256" key="2">
    <source>
        <dbReference type="ARBA" id="ARBA00022741"/>
    </source>
</evidence>
<dbReference type="InterPro" id="IPR001611">
    <property type="entry name" value="Leu-rich_rpt"/>
</dbReference>
<dbReference type="InterPro" id="IPR036388">
    <property type="entry name" value="WH-like_DNA-bd_sf"/>
</dbReference>
<dbReference type="AlphaFoldDB" id="A0AAN7GTY7"/>
<dbReference type="SUPFAM" id="SSF52540">
    <property type="entry name" value="P-loop containing nucleoside triphosphate hydrolases"/>
    <property type="match status" value="1"/>
</dbReference>
<evidence type="ECO:0000259" key="6">
    <source>
        <dbReference type="Pfam" id="PF00931"/>
    </source>
</evidence>
<dbReference type="InterPro" id="IPR042197">
    <property type="entry name" value="Apaf_helical"/>
</dbReference>
<dbReference type="Proteomes" id="UP001345219">
    <property type="component" value="Chromosome 12"/>
</dbReference>
<dbReference type="SUPFAM" id="SSF52058">
    <property type="entry name" value="L domain-like"/>
    <property type="match status" value="2"/>
</dbReference>
<dbReference type="EMBL" id="JAXIOK010000019">
    <property type="protein sequence ID" value="KAK4748684.1"/>
    <property type="molecule type" value="Genomic_DNA"/>
</dbReference>
<proteinExistence type="predicted"/>
<feature type="coiled-coil region" evidence="5">
    <location>
        <begin position="1042"/>
        <end position="1074"/>
    </location>
</feature>
<evidence type="ECO:0000259" key="9">
    <source>
        <dbReference type="Pfam" id="PF23598"/>
    </source>
</evidence>
<keyword evidence="4" id="KW-0067">ATP-binding</keyword>
<dbReference type="InterPro" id="IPR027417">
    <property type="entry name" value="P-loop_NTPase"/>
</dbReference>
<dbReference type="Gene3D" id="3.80.10.10">
    <property type="entry name" value="Ribonuclease Inhibitor"/>
    <property type="match status" value="2"/>
</dbReference>
<dbReference type="PRINTS" id="PR00364">
    <property type="entry name" value="DISEASERSIST"/>
</dbReference>
<dbReference type="Gene3D" id="1.10.10.10">
    <property type="entry name" value="Winged helix-like DNA-binding domain superfamily/Winged helix DNA-binding domain"/>
    <property type="match status" value="1"/>
</dbReference>
<dbReference type="InterPro" id="IPR041118">
    <property type="entry name" value="Rx_N"/>
</dbReference>
<dbReference type="GO" id="GO:0043531">
    <property type="term" value="F:ADP binding"/>
    <property type="evidence" value="ECO:0007669"/>
    <property type="project" value="InterPro"/>
</dbReference>
<dbReference type="Pfam" id="PF18052">
    <property type="entry name" value="Rx_N"/>
    <property type="match status" value="1"/>
</dbReference>
<sequence>MAELILRIFFNSLAGRALSSLFDEIGLTRGVQSEFNDLVNSLSFIRGYLQDAEKRRVDEEALKVWLKQLQDLAYEADDLLDDFNTEIIRRRSVAGGNKKMVNEVSIFFSSSNQFIYANRMAHRITDLKKKVDALSEGRERFHLKMISENLSLEECHHKRPLTVSSDYERYVIGRDEDKNDVINFLLNPNFDENLSILSIVGFGGTGKTTLARLVYKDERLKDHFPLKIWVCVSTNFVVEDILRNLIRECSPESRKDKIAHLQMNDLHDKLREELGEKMFLIVLDDVWNEDRNKWLELENHIPYGAKGSKMLVTTRSSLVANIMVKTSHKSHNLSGLPEEESLTLLMKMAGKEEDEWKNKNLEKIAKGILKKCGGFPLAIMTIGRLLSTRVEAKWSDLLEEDFSRIEQKEGDIMPTLKISYDFLPSHLKQCFAYCCLFPKDYELDPNELVRLWMAQGFILKSSTTSRKTLHDVGKEYFMELASRSFFQDLERDQLGNIKGCKMHDLMHDLATMVACGSCTTIVKDGSGAGYEDIPKEVRHVSMVVDMGSYNLKSLESLGRDILSFRNYSFDMDVDMGADMGVDRGSYNLKSLEPNQRIIRSLLFINQYQDINSFGGDISSFRNLRALRLHRLAKAEGDVLRSIGKLKHLRSLDLSWSRELTSLPNSIGKLLNLETLILYRCQNLESLPREVTKLINLRHLNVKGCGSLTHMPRGIGNLTNLEELSLFRVGKTGKWNGARMDELRGLTGLREELTIDHLWGLEESDSILTCDADSTAYYLIDKSRLKRLHLSWERWYWGRGADDPSEYAEEVLERLKPNLDLLKSLTIYYYPGTTLPSWTSLLHNLVEIEIEDCNNIRSIPPLDQLSWLESIKLSDCNNIRSIPPLDQLSSLESIKLRNCNNIRSIPPLDQLSSLESISLYDCNNIRSIPPLDQLPSLKSIWFDVLQELEWIEVTENSICLYPSLEEVSLRNLPMFKGWKRKRMEVNRSGDQSIHSSSSSSPPLFFIPSFSKNSRQVNDQLFRCEMLSYMWDNNQELILSGMKYKDLEEEMWRRNRRNLEEEEEEEEEEEVMVTQMGSLKILPLSSVPLHLLTSLSLHYLEDTEHLPMELFQSLSRLQSLKITKCHHIRSIPPLDQLSSLESIKLKYLRKLEWIEVTENSICLYLLVSVTGKNRPSQPSYVQGMEEDGGK</sequence>
<evidence type="ECO:0000256" key="1">
    <source>
        <dbReference type="ARBA" id="ARBA00022737"/>
    </source>
</evidence>
<dbReference type="InterPro" id="IPR032675">
    <property type="entry name" value="LRR_dom_sf"/>
</dbReference>
<dbReference type="InterPro" id="IPR038005">
    <property type="entry name" value="RX-like_CC"/>
</dbReference>
<keyword evidence="2" id="KW-0547">Nucleotide-binding</keyword>
<keyword evidence="11" id="KW-1185">Reference proteome</keyword>
<dbReference type="PANTHER" id="PTHR36766">
    <property type="entry name" value="PLANT BROAD-SPECTRUM MILDEW RESISTANCE PROTEIN RPW8"/>
    <property type="match status" value="1"/>
</dbReference>
<evidence type="ECO:0000313" key="10">
    <source>
        <dbReference type="EMBL" id="KAK4748684.1"/>
    </source>
</evidence>
<name>A0AAN7GTY7_9MYRT</name>
<accession>A0AAN7GTY7</accession>
<dbReference type="PROSITE" id="PS51450">
    <property type="entry name" value="LRR"/>
    <property type="match status" value="3"/>
</dbReference>
<evidence type="ECO:0000256" key="4">
    <source>
        <dbReference type="ARBA" id="ARBA00022840"/>
    </source>
</evidence>
<dbReference type="FunFam" id="3.40.50.300:FF:001091">
    <property type="entry name" value="Probable disease resistance protein At1g61300"/>
    <property type="match status" value="1"/>
</dbReference>
<keyword evidence="3" id="KW-0611">Plant defense</keyword>
<feature type="domain" description="Disease resistance N-terminal" evidence="7">
    <location>
        <begin position="11"/>
        <end position="95"/>
    </location>
</feature>
<organism evidence="10 11">
    <name type="scientific">Trapa incisa</name>
    <dbReference type="NCBI Taxonomy" id="236973"/>
    <lineage>
        <taxon>Eukaryota</taxon>
        <taxon>Viridiplantae</taxon>
        <taxon>Streptophyta</taxon>
        <taxon>Embryophyta</taxon>
        <taxon>Tracheophyta</taxon>
        <taxon>Spermatophyta</taxon>
        <taxon>Magnoliopsida</taxon>
        <taxon>eudicotyledons</taxon>
        <taxon>Gunneridae</taxon>
        <taxon>Pentapetalae</taxon>
        <taxon>rosids</taxon>
        <taxon>malvids</taxon>
        <taxon>Myrtales</taxon>
        <taxon>Lythraceae</taxon>
        <taxon>Trapa</taxon>
    </lineage>
</organism>
<dbReference type="InterPro" id="IPR058922">
    <property type="entry name" value="WHD_DRP"/>
</dbReference>
<dbReference type="CDD" id="cd14798">
    <property type="entry name" value="RX-CC_like"/>
    <property type="match status" value="1"/>
</dbReference>
<evidence type="ECO:0000256" key="3">
    <source>
        <dbReference type="ARBA" id="ARBA00022821"/>
    </source>
</evidence>
<dbReference type="GO" id="GO:0005524">
    <property type="term" value="F:ATP binding"/>
    <property type="evidence" value="ECO:0007669"/>
    <property type="project" value="UniProtKB-KW"/>
</dbReference>
<reference evidence="10 11" key="1">
    <citation type="journal article" date="2023" name="Hortic Res">
        <title>Pangenome of water caltrop reveals structural variations and asymmetric subgenome divergence after allopolyploidization.</title>
        <authorList>
            <person name="Zhang X."/>
            <person name="Chen Y."/>
            <person name="Wang L."/>
            <person name="Yuan Y."/>
            <person name="Fang M."/>
            <person name="Shi L."/>
            <person name="Lu R."/>
            <person name="Comes H.P."/>
            <person name="Ma Y."/>
            <person name="Chen Y."/>
            <person name="Huang G."/>
            <person name="Zhou Y."/>
            <person name="Zheng Z."/>
            <person name="Qiu Y."/>
        </authorList>
    </citation>
    <scope>NUCLEOTIDE SEQUENCE [LARGE SCALE GENOMIC DNA]</scope>
    <source>
        <tissue evidence="10">Roots</tissue>
    </source>
</reference>
<dbReference type="Pfam" id="PF23598">
    <property type="entry name" value="LRR_14"/>
    <property type="match status" value="1"/>
</dbReference>
<gene>
    <name evidence="10" type="ORF">SAY87_015270</name>
</gene>
<dbReference type="PANTHER" id="PTHR36766:SF70">
    <property type="entry name" value="DISEASE RESISTANCE PROTEIN RGA4"/>
    <property type="match status" value="1"/>
</dbReference>
<keyword evidence="1" id="KW-0677">Repeat</keyword>
<protein>
    <recommendedName>
        <fullName evidence="12">Disease resistance protein RGA3</fullName>
    </recommendedName>
</protein>
<evidence type="ECO:0000259" key="8">
    <source>
        <dbReference type="Pfam" id="PF23559"/>
    </source>
</evidence>
<dbReference type="InterPro" id="IPR002182">
    <property type="entry name" value="NB-ARC"/>
</dbReference>